<reference evidence="1" key="1">
    <citation type="submission" date="2018-02" db="EMBL/GenBank/DDBJ databases">
        <title>Rhizophora mucronata_Transcriptome.</title>
        <authorList>
            <person name="Meera S.P."/>
            <person name="Sreeshan A."/>
            <person name="Augustine A."/>
        </authorList>
    </citation>
    <scope>NUCLEOTIDE SEQUENCE</scope>
    <source>
        <tissue evidence="1">Leaf</tissue>
    </source>
</reference>
<dbReference type="EMBL" id="GGEC01092432">
    <property type="protein sequence ID" value="MBX72916.1"/>
    <property type="molecule type" value="Transcribed_RNA"/>
</dbReference>
<accession>A0A2P2R0Z2</accession>
<name>A0A2P2R0Z2_RHIMU</name>
<evidence type="ECO:0000313" key="1">
    <source>
        <dbReference type="EMBL" id="MBX72916.1"/>
    </source>
</evidence>
<organism evidence="1">
    <name type="scientific">Rhizophora mucronata</name>
    <name type="common">Asiatic mangrove</name>
    <dbReference type="NCBI Taxonomy" id="61149"/>
    <lineage>
        <taxon>Eukaryota</taxon>
        <taxon>Viridiplantae</taxon>
        <taxon>Streptophyta</taxon>
        <taxon>Embryophyta</taxon>
        <taxon>Tracheophyta</taxon>
        <taxon>Spermatophyta</taxon>
        <taxon>Magnoliopsida</taxon>
        <taxon>eudicotyledons</taxon>
        <taxon>Gunneridae</taxon>
        <taxon>Pentapetalae</taxon>
        <taxon>rosids</taxon>
        <taxon>fabids</taxon>
        <taxon>Malpighiales</taxon>
        <taxon>Rhizophoraceae</taxon>
        <taxon>Rhizophora</taxon>
    </lineage>
</organism>
<proteinExistence type="predicted"/>
<sequence length="9" mass="1052">MINANQPHQ</sequence>
<protein>
    <submittedName>
        <fullName evidence="1">Uncharacterized protein</fullName>
    </submittedName>
</protein>